<dbReference type="CDD" id="cd00207">
    <property type="entry name" value="fer2"/>
    <property type="match status" value="1"/>
</dbReference>
<reference evidence="3" key="2">
    <citation type="submission" date="2020-09" db="EMBL/GenBank/DDBJ databases">
        <authorList>
            <person name="Sun Q."/>
            <person name="Kim S."/>
        </authorList>
    </citation>
    <scope>NUCLEOTIDE SEQUENCE</scope>
    <source>
        <strain evidence="3">KCTC 42590</strain>
    </source>
</reference>
<dbReference type="Pfam" id="PF00175">
    <property type="entry name" value="NAD_binding_1"/>
    <property type="match status" value="1"/>
</dbReference>
<dbReference type="RefSeq" id="WP_191250415.1">
    <property type="nucleotide sequence ID" value="NZ_BNCI01000001.1"/>
</dbReference>
<organism evidence="3 4">
    <name type="scientific">Kordiimonas sediminis</name>
    <dbReference type="NCBI Taxonomy" id="1735581"/>
    <lineage>
        <taxon>Bacteria</taxon>
        <taxon>Pseudomonadati</taxon>
        <taxon>Pseudomonadota</taxon>
        <taxon>Alphaproteobacteria</taxon>
        <taxon>Kordiimonadales</taxon>
        <taxon>Kordiimonadaceae</taxon>
        <taxon>Kordiimonas</taxon>
    </lineage>
</organism>
<evidence type="ECO:0000313" key="3">
    <source>
        <dbReference type="EMBL" id="GHF17430.1"/>
    </source>
</evidence>
<dbReference type="InterPro" id="IPR039261">
    <property type="entry name" value="FNR_nucleotide-bd"/>
</dbReference>
<name>A0A919ANQ5_9PROT</name>
<gene>
    <name evidence="3" type="ORF">GCM10017044_09760</name>
</gene>
<dbReference type="Gene3D" id="2.40.30.10">
    <property type="entry name" value="Translation factors"/>
    <property type="match status" value="1"/>
</dbReference>
<dbReference type="PROSITE" id="PS51085">
    <property type="entry name" value="2FE2S_FER_2"/>
    <property type="match status" value="1"/>
</dbReference>
<dbReference type="Pfam" id="PF00970">
    <property type="entry name" value="FAD_binding_6"/>
    <property type="match status" value="1"/>
</dbReference>
<dbReference type="Gene3D" id="3.40.50.80">
    <property type="entry name" value="Nucleotide-binding domain of ferredoxin-NADP reductase (FNR) module"/>
    <property type="match status" value="1"/>
</dbReference>
<dbReference type="InterPro" id="IPR012675">
    <property type="entry name" value="Beta-grasp_dom_sf"/>
</dbReference>
<dbReference type="InterPro" id="IPR001709">
    <property type="entry name" value="Flavoprot_Pyr_Nucl_cyt_Rdtase"/>
</dbReference>
<dbReference type="GO" id="GO:0051537">
    <property type="term" value="F:2 iron, 2 sulfur cluster binding"/>
    <property type="evidence" value="ECO:0007669"/>
    <property type="project" value="InterPro"/>
</dbReference>
<dbReference type="InterPro" id="IPR008333">
    <property type="entry name" value="Cbr1-like_FAD-bd_dom"/>
</dbReference>
<dbReference type="PROSITE" id="PS00197">
    <property type="entry name" value="2FE2S_FER_1"/>
    <property type="match status" value="1"/>
</dbReference>
<dbReference type="Pfam" id="PF00111">
    <property type="entry name" value="Fer2"/>
    <property type="match status" value="1"/>
</dbReference>
<dbReference type="CDD" id="cd06184">
    <property type="entry name" value="flavohem_like_fad_nad_binding"/>
    <property type="match status" value="1"/>
</dbReference>
<dbReference type="EMBL" id="BNCI01000001">
    <property type="protein sequence ID" value="GHF17430.1"/>
    <property type="molecule type" value="Genomic_DNA"/>
</dbReference>
<dbReference type="SUPFAM" id="SSF50475">
    <property type="entry name" value="FMN-binding split barrel"/>
    <property type="match status" value="1"/>
</dbReference>
<dbReference type="PRINTS" id="PR00371">
    <property type="entry name" value="FPNCR"/>
</dbReference>
<dbReference type="SUPFAM" id="SSF54292">
    <property type="entry name" value="2Fe-2S ferredoxin-like"/>
    <property type="match status" value="1"/>
</dbReference>
<dbReference type="InterPro" id="IPR001433">
    <property type="entry name" value="OxRdtase_FAD/NAD-bd"/>
</dbReference>
<dbReference type="Gene3D" id="2.30.110.10">
    <property type="entry name" value="Electron Transport, Fmn-binding Protein, Chain A"/>
    <property type="match status" value="1"/>
</dbReference>
<comment type="caution">
    <text evidence="3">The sequence shown here is derived from an EMBL/GenBank/DDBJ whole genome shotgun (WGS) entry which is preliminary data.</text>
</comment>
<evidence type="ECO:0000259" key="1">
    <source>
        <dbReference type="PROSITE" id="PS51085"/>
    </source>
</evidence>
<dbReference type="InterPro" id="IPR001041">
    <property type="entry name" value="2Fe-2S_ferredoxin-type"/>
</dbReference>
<evidence type="ECO:0008006" key="5">
    <source>
        <dbReference type="Google" id="ProtNLM"/>
    </source>
</evidence>
<dbReference type="PANTHER" id="PTHR42815">
    <property type="entry name" value="FAD-BINDING, PUTATIVE (AFU_ORTHOLOGUE AFUA_6G07600)-RELATED"/>
    <property type="match status" value="1"/>
</dbReference>
<dbReference type="InterPro" id="IPR036010">
    <property type="entry name" value="2Fe-2S_ferredoxin-like_sf"/>
</dbReference>
<protein>
    <recommendedName>
        <fullName evidence="5">FAD-binding oxidoreductase</fullName>
    </recommendedName>
</protein>
<proteinExistence type="predicted"/>
<dbReference type="Pfam" id="PF01243">
    <property type="entry name" value="PNPOx_N"/>
    <property type="match status" value="1"/>
</dbReference>
<dbReference type="Gene3D" id="3.10.20.30">
    <property type="match status" value="1"/>
</dbReference>
<dbReference type="InterPro" id="IPR017938">
    <property type="entry name" value="Riboflavin_synthase-like_b-brl"/>
</dbReference>
<dbReference type="InterPro" id="IPR012349">
    <property type="entry name" value="Split_barrel_FMN-bd"/>
</dbReference>
<dbReference type="GO" id="GO:0016491">
    <property type="term" value="F:oxidoreductase activity"/>
    <property type="evidence" value="ECO:0007669"/>
    <property type="project" value="InterPro"/>
</dbReference>
<dbReference type="InterPro" id="IPR011576">
    <property type="entry name" value="Pyridox_Oxase_N"/>
</dbReference>
<dbReference type="InterPro" id="IPR006058">
    <property type="entry name" value="2Fe2S_fd_BS"/>
</dbReference>
<keyword evidence="4" id="KW-1185">Reference proteome</keyword>
<reference evidence="3" key="1">
    <citation type="journal article" date="2014" name="Int. J. Syst. Evol. Microbiol.">
        <title>Complete genome sequence of Corynebacterium casei LMG S-19264T (=DSM 44701T), isolated from a smear-ripened cheese.</title>
        <authorList>
            <consortium name="US DOE Joint Genome Institute (JGI-PGF)"/>
            <person name="Walter F."/>
            <person name="Albersmeier A."/>
            <person name="Kalinowski J."/>
            <person name="Ruckert C."/>
        </authorList>
    </citation>
    <scope>NUCLEOTIDE SEQUENCE</scope>
    <source>
        <strain evidence="3">KCTC 42590</strain>
    </source>
</reference>
<evidence type="ECO:0000259" key="2">
    <source>
        <dbReference type="PROSITE" id="PS51384"/>
    </source>
</evidence>
<feature type="domain" description="2Fe-2S ferredoxin-type" evidence="1">
    <location>
        <begin position="598"/>
        <end position="686"/>
    </location>
</feature>
<evidence type="ECO:0000313" key="4">
    <source>
        <dbReference type="Proteomes" id="UP000630923"/>
    </source>
</evidence>
<dbReference type="PANTHER" id="PTHR42815:SF2">
    <property type="entry name" value="FAD-BINDING, PUTATIVE (AFU_ORTHOLOGUE AFUA_6G07600)-RELATED"/>
    <property type="match status" value="1"/>
</dbReference>
<dbReference type="Proteomes" id="UP000630923">
    <property type="component" value="Unassembled WGS sequence"/>
</dbReference>
<accession>A0A919ANQ5</accession>
<dbReference type="AlphaFoldDB" id="A0A919ANQ5"/>
<dbReference type="SUPFAM" id="SSF52343">
    <property type="entry name" value="Ferredoxin reductase-like, C-terminal NADP-linked domain"/>
    <property type="match status" value="1"/>
</dbReference>
<dbReference type="SUPFAM" id="SSF63380">
    <property type="entry name" value="Riboflavin synthase domain-like"/>
    <property type="match status" value="1"/>
</dbReference>
<dbReference type="PROSITE" id="PS51384">
    <property type="entry name" value="FAD_FR"/>
    <property type="match status" value="1"/>
</dbReference>
<feature type="domain" description="FAD-binding FR-type" evidence="2">
    <location>
        <begin position="336"/>
        <end position="441"/>
    </location>
</feature>
<sequence>MKPDHIQATAIKRDDSPFHEGELEIQERVGVREQIHQYAPRVIRNYMPDQHRDFFAGLSYLVVGVVDRGGWPIASILFGDEGCISSPSPVELVVQAVPVEDDPIAVAIVGGADIGVLGIELHTRRRNRMSGRIFNISDQGFSIGVMQSFGNCPQYIQTRFVDQIVPRTSPVRTAPTDVTKLNKAMQTLVAEADTFFIASAYQHDPEDRRSGVDVSHRGGKPGFVEILDETTLIFPDFSGNKHFNTLGNILKNPKVGLVFPDFQTGDLLYIQGEAGIIWHSDLLDAFSGAERLVSIQVKRARLLRGRMPFRWHFQEYSPALAFTGSWQAAEAMVGDNNWEPYVVRRIVAESATIISLYLERQDGEALAPYRPGQHLPICLSDPTGPDPIRRSYSLSTAFSPNHYRISVKREERGRASALLHDQVQPGSVVHAKKPQGSFFLETKTGNPIILLSAGVGITPMIAMLNALLAEEMYAPTKRPVYFLHAARNSDEQAFKKLLKDAETLWEQVSVFTAFSRPLDHDIQGQDYMHEGHFTAAVLESILGQVIQNSAVNVYLCGPSSFMADMTSALTALGVSGDRILTENFGPASLPAIGEMPDAEVVLLRSGTAGIWSSKDGPLLDYVTEKGVDVPYSCRSGSCGSCRTRLVAGTVKTLVSTNVPLADDEILLCCSVPDQSGDLGTDTGKIILDI</sequence>
<dbReference type="PRINTS" id="PR00410">
    <property type="entry name" value="PHEHYDRXLASE"/>
</dbReference>
<dbReference type="InterPro" id="IPR017927">
    <property type="entry name" value="FAD-bd_FR_type"/>
</dbReference>